<feature type="domain" description="Agenet" evidence="1">
    <location>
        <begin position="107"/>
        <end position="167"/>
    </location>
</feature>
<reference evidence="2" key="1">
    <citation type="submission" date="2022-04" db="EMBL/GenBank/DDBJ databases">
        <title>Carnegiea gigantea Genome sequencing and assembly v2.</title>
        <authorList>
            <person name="Copetti D."/>
            <person name="Sanderson M.J."/>
            <person name="Burquez A."/>
            <person name="Wojciechowski M.F."/>
        </authorList>
    </citation>
    <scope>NUCLEOTIDE SEQUENCE</scope>
    <source>
        <strain evidence="2">SGP5-SGP5p</strain>
        <tissue evidence="2">Aerial part</tissue>
    </source>
</reference>
<dbReference type="InterPro" id="IPR014002">
    <property type="entry name" value="Agenet_dom_plant"/>
</dbReference>
<dbReference type="PANTHER" id="PTHR36805:SF7">
    <property type="entry name" value="AGENET DOMAIN-CONTAINING PROTEIN"/>
    <property type="match status" value="1"/>
</dbReference>
<dbReference type="InterPro" id="IPR008395">
    <property type="entry name" value="Agenet-like_dom"/>
</dbReference>
<dbReference type="PANTHER" id="PTHR36805">
    <property type="entry name" value="AGENET DOMAIN-CONTAINING PROTEIN"/>
    <property type="match status" value="1"/>
</dbReference>
<organism evidence="2 3">
    <name type="scientific">Carnegiea gigantea</name>
    <dbReference type="NCBI Taxonomy" id="171969"/>
    <lineage>
        <taxon>Eukaryota</taxon>
        <taxon>Viridiplantae</taxon>
        <taxon>Streptophyta</taxon>
        <taxon>Embryophyta</taxon>
        <taxon>Tracheophyta</taxon>
        <taxon>Spermatophyta</taxon>
        <taxon>Magnoliopsida</taxon>
        <taxon>eudicotyledons</taxon>
        <taxon>Gunneridae</taxon>
        <taxon>Pentapetalae</taxon>
        <taxon>Caryophyllales</taxon>
        <taxon>Cactineae</taxon>
        <taxon>Cactaceae</taxon>
        <taxon>Cactoideae</taxon>
        <taxon>Echinocereeae</taxon>
        <taxon>Carnegiea</taxon>
    </lineage>
</organism>
<comment type="caution">
    <text evidence="2">The sequence shown here is derived from an EMBL/GenBank/DDBJ whole genome shotgun (WGS) entry which is preliminary data.</text>
</comment>
<dbReference type="Proteomes" id="UP001153076">
    <property type="component" value="Unassembled WGS sequence"/>
</dbReference>
<name>A0A9Q1QGM4_9CARY</name>
<dbReference type="EMBL" id="JAKOGI010000155">
    <property type="protein sequence ID" value="KAJ8441748.1"/>
    <property type="molecule type" value="Genomic_DNA"/>
</dbReference>
<accession>A0A9Q1QGM4</accession>
<proteinExistence type="predicted"/>
<dbReference type="Pfam" id="PF05641">
    <property type="entry name" value="Agenet"/>
    <property type="match status" value="1"/>
</dbReference>
<evidence type="ECO:0000313" key="2">
    <source>
        <dbReference type="EMBL" id="KAJ8441748.1"/>
    </source>
</evidence>
<keyword evidence="3" id="KW-1185">Reference proteome</keyword>
<evidence type="ECO:0000259" key="1">
    <source>
        <dbReference type="SMART" id="SM00743"/>
    </source>
</evidence>
<dbReference type="AlphaFoldDB" id="A0A9Q1QGM4"/>
<sequence length="375" mass="41899">MTIHQPLPFVMGNPAEAKSFQVGYRGAWFRCKDIRRKKGQIVYALEYYDYPGEKIKWTRIYQKPIRSSSLKEVKRELMVRPHFPLIYHESELPNVTTITEVVVVVDGIWRVGDLVDWLYEGCFWSGTITGVVGDDMVQIKLHEPPIGEGKFYEARCEDLRPSLDWSPEIGWTVPKPLENGRSCPRLIQPMKQAGPLPRSLVGGAEDGIQDIRATPNSSLEFNESASSHTSTCSLPFLSKSMHSKELVKGDLDVSEKDMLLKHGAHVDAGVSTVGRPSCSDGISSTYIRDVPDEARGANSAEDQHNRNGSAKKIRVNETITLNSTASDSIEPTIMDLEELVNRVKWLRQILKSGIPSNSGGPTWKFMEQSTVSTPK</sequence>
<dbReference type="SMART" id="SM00743">
    <property type="entry name" value="Agenet"/>
    <property type="match status" value="1"/>
</dbReference>
<gene>
    <name evidence="2" type="ORF">Cgig2_009177</name>
</gene>
<evidence type="ECO:0000313" key="3">
    <source>
        <dbReference type="Proteomes" id="UP001153076"/>
    </source>
</evidence>
<dbReference type="OrthoDB" id="1894168at2759"/>
<protein>
    <recommendedName>
        <fullName evidence="1">Agenet domain-containing protein</fullName>
    </recommendedName>
</protein>